<proteinExistence type="inferred from homology"/>
<comment type="similarity">
    <text evidence="1">Belongs to the mycobacterial PPE family.</text>
</comment>
<evidence type="ECO:0000313" key="6">
    <source>
        <dbReference type="Proteomes" id="UP000300237"/>
    </source>
</evidence>
<dbReference type="PANTHER" id="PTHR46766">
    <property type="entry name" value="GLUTAMINE-RICH PROTEIN 2"/>
    <property type="match status" value="1"/>
</dbReference>
<dbReference type="Pfam" id="PF00823">
    <property type="entry name" value="PPE"/>
    <property type="match status" value="1"/>
</dbReference>
<dbReference type="InterPro" id="IPR043641">
    <property type="entry name" value="PPE-PPW_C"/>
</dbReference>
<dbReference type="Proteomes" id="UP000300237">
    <property type="component" value="Chromosome"/>
</dbReference>
<feature type="domain" description="PPE-PPW subfamily C-terminal" evidence="4">
    <location>
        <begin position="373"/>
        <end position="418"/>
    </location>
</feature>
<protein>
    <submittedName>
        <fullName evidence="5">PPE family protein</fullName>
    </submittedName>
</protein>
<dbReference type="SUPFAM" id="SSF140459">
    <property type="entry name" value="PE/PPE dimer-like"/>
    <property type="match status" value="1"/>
</dbReference>
<keyword evidence="2" id="KW-0472">Membrane</keyword>
<dbReference type="Pfam" id="PF18878">
    <property type="entry name" value="PPE-PPW"/>
    <property type="match status" value="1"/>
</dbReference>
<dbReference type="EMBL" id="LR027516">
    <property type="protein sequence ID" value="VCU51305.1"/>
    <property type="molecule type" value="Genomic_DNA"/>
</dbReference>
<dbReference type="InterPro" id="IPR000030">
    <property type="entry name" value="PPE_dom"/>
</dbReference>
<evidence type="ECO:0000259" key="4">
    <source>
        <dbReference type="Pfam" id="PF18878"/>
    </source>
</evidence>
<dbReference type="Gene3D" id="1.20.1260.20">
    <property type="entry name" value="PPE superfamily"/>
    <property type="match status" value="1"/>
</dbReference>
<evidence type="ECO:0000256" key="1">
    <source>
        <dbReference type="ARBA" id="ARBA00010652"/>
    </source>
</evidence>
<dbReference type="PANTHER" id="PTHR46766:SF1">
    <property type="entry name" value="GLUTAMINE-RICH PROTEIN 2"/>
    <property type="match status" value="1"/>
</dbReference>
<feature type="transmembrane region" description="Helical" evidence="2">
    <location>
        <begin position="264"/>
        <end position="287"/>
    </location>
</feature>
<keyword evidence="2" id="KW-1133">Transmembrane helix</keyword>
<feature type="transmembrane region" description="Helical" evidence="2">
    <location>
        <begin position="299"/>
        <end position="325"/>
    </location>
</feature>
<dbReference type="RefSeq" id="WP_003902395.1">
    <property type="nucleotide sequence ID" value="NZ_AP017901.1"/>
</dbReference>
<evidence type="ECO:0000259" key="3">
    <source>
        <dbReference type="Pfam" id="PF00823"/>
    </source>
</evidence>
<reference evidence="5 6" key="1">
    <citation type="submission" date="2018-08" db="EMBL/GenBank/DDBJ databases">
        <authorList>
            <person name="Fokvardsen B D."/>
            <person name="Norman A."/>
        </authorList>
    </citation>
    <scope>NUCLEOTIDE SEQUENCE [LARGE SCALE GENOMIC DNA]</scope>
    <source>
        <strain evidence="5 6">DKC2</strain>
    </source>
</reference>
<evidence type="ECO:0000256" key="2">
    <source>
        <dbReference type="SAM" id="Phobius"/>
    </source>
</evidence>
<dbReference type="GO" id="GO:0052572">
    <property type="term" value="P:response to host immune response"/>
    <property type="evidence" value="ECO:0007669"/>
    <property type="project" value="TreeGrafter"/>
</dbReference>
<dbReference type="FunFam" id="1.20.1260.20:FF:000001">
    <property type="entry name" value="PPE family protein PPE41"/>
    <property type="match status" value="1"/>
</dbReference>
<accession>A0AAQ2Z4S3</accession>
<evidence type="ECO:0000313" key="5">
    <source>
        <dbReference type="EMBL" id="VCU51305.1"/>
    </source>
</evidence>
<keyword evidence="2" id="KW-0812">Transmembrane</keyword>
<name>A0AAQ2Z4S3_MYCTX</name>
<dbReference type="InterPro" id="IPR038332">
    <property type="entry name" value="PPE_sf"/>
</dbReference>
<gene>
    <name evidence="5" type="primary">PPE46</name>
    <name evidence="5" type="ORF">DKC2_3210</name>
</gene>
<organism evidence="5 6">
    <name type="scientific">Mycobacterium tuberculosis</name>
    <dbReference type="NCBI Taxonomy" id="1773"/>
    <lineage>
        <taxon>Bacteria</taxon>
        <taxon>Bacillati</taxon>
        <taxon>Actinomycetota</taxon>
        <taxon>Actinomycetes</taxon>
        <taxon>Mycobacteriales</taxon>
        <taxon>Mycobacteriaceae</taxon>
        <taxon>Mycobacterium</taxon>
        <taxon>Mycobacterium tuberculosis complex</taxon>
    </lineage>
</organism>
<sequence>MTAPVWLASPPEVHSALLSAGPGPGSLQAAAAGWSALSAEYAAVAQELSVVVAAVGAGVWQGPSAELFVAAYVPYVAWLVQASADSAAAAGEHEAAAAGYVCALAEMPTLPELAANHLTHAVLVATNFFGINTIPIALNEADYVRMWVQAATVMSAYEAVVGAALVATPHTGPAPVIVKPGANEASNAVAAATITPFPWHEIVQFLEETFAAYDQYLSALLSELPAVAWVWFQLFVDILGFNIIGFIITLASNAQLLTEFAINASYVAVGLLYAIAGVIDIVVEWVIGNLFGVVPLLGGPLLGALAAAVVPGVAGVTGLAGLAAVPAVGAAAGAPAALVGSVAPVSGGVVSPQARLVSAVEPAPASTSVSVLASDRGAGALGFVGTAGKESVGQPAGLTVLADEFGDGAPVPMLPGSWGPDLVGVAGDGGLVSV</sequence>
<feature type="domain" description="PPE" evidence="3">
    <location>
        <begin position="6"/>
        <end position="168"/>
    </location>
</feature>
<dbReference type="AlphaFoldDB" id="A0AAQ2Z4S3"/>
<feature type="transmembrane region" description="Helical" evidence="2">
    <location>
        <begin position="228"/>
        <end position="252"/>
    </location>
</feature>